<evidence type="ECO:0000313" key="6">
    <source>
        <dbReference type="EMBL" id="QFT26662.1"/>
    </source>
</evidence>
<dbReference type="Proteomes" id="UP000326936">
    <property type="component" value="Chromosome"/>
</dbReference>
<dbReference type="PANTHER" id="PTHR19211">
    <property type="entry name" value="ATP-BINDING TRANSPORT PROTEIN-RELATED"/>
    <property type="match status" value="1"/>
</dbReference>
<dbReference type="InterPro" id="IPR027417">
    <property type="entry name" value="P-loop_NTPase"/>
</dbReference>
<dbReference type="Pfam" id="PF00005">
    <property type="entry name" value="ABC_tran"/>
    <property type="match status" value="2"/>
</dbReference>
<gene>
    <name evidence="6" type="primary">yheS1</name>
    <name evidence="6" type="ORF">FIV01_09500</name>
</gene>
<dbReference type="KEGG" id="vaq:FIV01_09500"/>
<dbReference type="GO" id="GO:0016887">
    <property type="term" value="F:ATP hydrolysis activity"/>
    <property type="evidence" value="ECO:0007669"/>
    <property type="project" value="InterPro"/>
</dbReference>
<reference evidence="6 7" key="1">
    <citation type="submission" date="2019-10" db="EMBL/GenBank/DDBJ databases">
        <title>Complete genome sequence of Vibrio sp. strain THAF100, isolated from non-filtered water from the water column of tank 6 of a marine aquarium containing stony-coral fragments. Water maintained at 26 degree C.</title>
        <authorList>
            <person name="Ruckert C."/>
            <person name="Franco A."/>
            <person name="Kalinowski J."/>
            <person name="Glaeser S."/>
        </authorList>
    </citation>
    <scope>NUCLEOTIDE SEQUENCE [LARGE SCALE GENOMIC DNA]</scope>
    <source>
        <strain evidence="6 7">THAF100</strain>
    </source>
</reference>
<dbReference type="SUPFAM" id="SSF52540">
    <property type="entry name" value="P-loop containing nucleoside triphosphate hydrolases"/>
    <property type="match status" value="2"/>
</dbReference>
<dbReference type="EMBL" id="CP045350">
    <property type="protein sequence ID" value="QFT26662.1"/>
    <property type="molecule type" value="Genomic_DNA"/>
</dbReference>
<evidence type="ECO:0000259" key="5">
    <source>
        <dbReference type="PROSITE" id="PS50893"/>
    </source>
</evidence>
<evidence type="ECO:0000256" key="1">
    <source>
        <dbReference type="ARBA" id="ARBA00022737"/>
    </source>
</evidence>
<evidence type="ECO:0000256" key="3">
    <source>
        <dbReference type="ARBA" id="ARBA00022840"/>
    </source>
</evidence>
<dbReference type="GO" id="GO:0005524">
    <property type="term" value="F:ATP binding"/>
    <property type="evidence" value="ECO:0007669"/>
    <property type="project" value="UniProtKB-KW"/>
</dbReference>
<keyword evidence="1" id="KW-0677">Repeat</keyword>
<dbReference type="PANTHER" id="PTHR19211:SF6">
    <property type="entry name" value="BLL7188 PROTEIN"/>
    <property type="match status" value="1"/>
</dbReference>
<dbReference type="PROSITE" id="PS50893">
    <property type="entry name" value="ABC_TRANSPORTER_2"/>
    <property type="match status" value="1"/>
</dbReference>
<organism evidence="6 7">
    <name type="scientific">Vibrio aquimaris</name>
    <dbReference type="NCBI Taxonomy" id="2587862"/>
    <lineage>
        <taxon>Bacteria</taxon>
        <taxon>Pseudomonadati</taxon>
        <taxon>Pseudomonadota</taxon>
        <taxon>Gammaproteobacteria</taxon>
        <taxon>Vibrionales</taxon>
        <taxon>Vibrionaceae</taxon>
        <taxon>Vibrio</taxon>
    </lineage>
</organism>
<dbReference type="InterPro" id="IPR050611">
    <property type="entry name" value="ABCF"/>
</dbReference>
<dbReference type="AlphaFoldDB" id="A0A5P9CM59"/>
<evidence type="ECO:0000256" key="4">
    <source>
        <dbReference type="SAM" id="MobiDB-lite"/>
    </source>
</evidence>
<feature type="region of interest" description="Disordered" evidence="4">
    <location>
        <begin position="255"/>
        <end position="274"/>
    </location>
</feature>
<name>A0A5P9CM59_9VIBR</name>
<dbReference type="Gene3D" id="3.40.50.300">
    <property type="entry name" value="P-loop containing nucleotide triphosphate hydrolases"/>
    <property type="match status" value="2"/>
</dbReference>
<dbReference type="CDD" id="cd03221">
    <property type="entry name" value="ABCF_EF-3"/>
    <property type="match status" value="1"/>
</dbReference>
<dbReference type="InterPro" id="IPR003439">
    <property type="entry name" value="ABC_transporter-like_ATP-bd"/>
</dbReference>
<dbReference type="InterPro" id="IPR003593">
    <property type="entry name" value="AAA+_ATPase"/>
</dbReference>
<keyword evidence="7" id="KW-1185">Reference proteome</keyword>
<proteinExistence type="predicted"/>
<feature type="domain" description="ABC transporter" evidence="5">
    <location>
        <begin position="4"/>
        <end position="237"/>
    </location>
</feature>
<dbReference type="SMART" id="SM00382">
    <property type="entry name" value="AAA"/>
    <property type="match status" value="2"/>
</dbReference>
<sequence length="532" mass="59640">MTIFHTHNLSYSFANGDNLFKNLSCTMDKQRVGLVGRNGIGKSILASIISGGVAPSSGDLVAPSNTAIFHQQSSVFPKDDVSIAEYLNMHHVLEALDHIRMGNCSQEWFDLIGQDWDVESLLEKELINLRIPHDLLFSCRQLSGGQFARLALWKLFKQQSDLLILDEPSNHMDSVSKQWLINTMDKFSGAILLISHDRKLLNTVDEIWELSSTGLEIYGGNYQFYTAKKQSKQLAIERQLVNIKKEKKHLDIQTQRNLEKAQQRATKGNKLRKSGSQAKMLLNGMKESAENSASNRSKLAHTRRARLCQQEQLLTAKQDKWKSQRFNIQDNSNTTTARHSYLNGKLKFGNNIRLNLQLFYGEKVHIQGPNGCGKSTLLKTLLGELPLREGDIYTKGHFCYLDQNLAIIDPTLSALDNFCSHVQNVPTSEMRTLLAGIGFRGDNVFKPASVLSGGETIKLAMLIVSHQTNQPVLLLDEPDNHLDLDSKTELASALKSYTTGFVLVTHDDSFAHDCGITQSYVMTDSSLGLERY</sequence>
<evidence type="ECO:0000256" key="2">
    <source>
        <dbReference type="ARBA" id="ARBA00022741"/>
    </source>
</evidence>
<dbReference type="RefSeq" id="WP_246210387.1">
    <property type="nucleotide sequence ID" value="NZ_CBCSDK010000007.1"/>
</dbReference>
<evidence type="ECO:0000313" key="7">
    <source>
        <dbReference type="Proteomes" id="UP000326936"/>
    </source>
</evidence>
<keyword evidence="2" id="KW-0547">Nucleotide-binding</keyword>
<keyword evidence="3 6" id="KW-0067">ATP-binding</keyword>
<accession>A0A5P9CM59</accession>
<protein>
    <submittedName>
        <fullName evidence="6">Putative ABC transporter ATP-binding protein YheS</fullName>
    </submittedName>
</protein>